<dbReference type="EMBL" id="JAQMWT010000022">
    <property type="protein sequence ID" value="KAJ8613784.1"/>
    <property type="molecule type" value="Genomic_DNA"/>
</dbReference>
<evidence type="ECO:0000256" key="2">
    <source>
        <dbReference type="ARBA" id="ARBA00022737"/>
    </source>
</evidence>
<accession>A0AAD7UNI3</accession>
<dbReference type="Pfam" id="PF01344">
    <property type="entry name" value="Kelch_1"/>
    <property type="match status" value="1"/>
</dbReference>
<dbReference type="PANTHER" id="PTHR45632:SF3">
    <property type="entry name" value="KELCH-LIKE PROTEIN 32"/>
    <property type="match status" value="1"/>
</dbReference>
<dbReference type="InterPro" id="IPR015915">
    <property type="entry name" value="Kelch-typ_b-propeller"/>
</dbReference>
<dbReference type="InterPro" id="IPR006652">
    <property type="entry name" value="Kelch_1"/>
</dbReference>
<dbReference type="AlphaFoldDB" id="A0AAD7UNI3"/>
<feature type="signal peptide" evidence="3">
    <location>
        <begin position="1"/>
        <end position="21"/>
    </location>
</feature>
<dbReference type="SMART" id="SM00612">
    <property type="entry name" value="Kelch"/>
    <property type="match status" value="2"/>
</dbReference>
<keyword evidence="2" id="KW-0677">Repeat</keyword>
<evidence type="ECO:0000313" key="4">
    <source>
        <dbReference type="EMBL" id="KAJ8613784.1"/>
    </source>
</evidence>
<comment type="caution">
    <text evidence="4">The sequence shown here is derived from an EMBL/GenBank/DDBJ whole genome shotgun (WGS) entry which is preliminary data.</text>
</comment>
<evidence type="ECO:0000256" key="1">
    <source>
        <dbReference type="ARBA" id="ARBA00022441"/>
    </source>
</evidence>
<sequence length="705" mass="76064">MKYPSGGLAVALLTTSGLVGGQLVQVTQFPAGDGTAHNVTPEVREAQGMWHDGSLYVFGGFVPDCRFEPEMPCEDFAAMDKWTWKWTPIEAGGTDGEWEELSAMPIDAVDLGGNTHCGNTIDSENNKMYITGGLAMPLDETDATRTVWGFENAYSATIVLEYDVPTDTWVQLPDLPGPVGAGGAAYVNGTLHVISGALSDPTLDVFDTTTEPIKTDVRNHFAIEWSPEYKATNWSWLPPPLYTRNHLAVTALGGKIYAVGGQLLTYEACTNMAVVEVYDPAIGEWSLSEFPMPEGRGHISASALAIDDSFLLLVGGVKDKPNQCRPAGTHVEQSMILDPTRGWSLIDEELPEGPTMVCGVEGTGDERDLYCNTPDGIVHSKFILYPEGSVDAVALQKYPGEDEAVAALEVALATQYAENFAGKGGEMVDIGGFCDALATARGSLPLTLIFDAIYSYSARDNATDVDFAEDYAFGWWSAFWFGWCSANLDNDDISTPSLLSARRDYDALTSTAETDYDASVAAMNELRWGSSELCAFSLRELYAQFVHGFVAQRLANDMSDDDGDLTLAEGGDFLCQSSPSLEDLAQDCEQGVGYAAFLLAAEITGFYTFAAGQTTTPVQGGFYNNVTDDVKAQILDLANDIVSGGDVYRTMGVQHAYDQLVVYAPGRPWMADQMWMDAFVPGLTVPWPEDAEPVLSPCSDAAADT</sequence>
<dbReference type="PANTHER" id="PTHR45632">
    <property type="entry name" value="LD33804P"/>
    <property type="match status" value="1"/>
</dbReference>
<dbReference type="SUPFAM" id="SSF117281">
    <property type="entry name" value="Kelch motif"/>
    <property type="match status" value="1"/>
</dbReference>
<protein>
    <submittedName>
        <fullName evidence="4">Uncharacterized protein</fullName>
    </submittedName>
</protein>
<keyword evidence="5" id="KW-1185">Reference proteome</keyword>
<name>A0AAD7UNI3_9STRA</name>
<proteinExistence type="predicted"/>
<gene>
    <name evidence="4" type="ORF">CTAYLR_008847</name>
</gene>
<reference evidence="4" key="1">
    <citation type="submission" date="2023-01" db="EMBL/GenBank/DDBJ databases">
        <title>Metagenome sequencing of chrysophaentin producing Chrysophaeum taylorii.</title>
        <authorList>
            <person name="Davison J."/>
            <person name="Bewley C."/>
        </authorList>
    </citation>
    <scope>NUCLEOTIDE SEQUENCE</scope>
    <source>
        <strain evidence="4">NIES-1699</strain>
    </source>
</reference>
<keyword evidence="1" id="KW-0880">Kelch repeat</keyword>
<feature type="chain" id="PRO_5042236051" evidence="3">
    <location>
        <begin position="22"/>
        <end position="705"/>
    </location>
</feature>
<dbReference type="Gene3D" id="2.120.10.80">
    <property type="entry name" value="Kelch-type beta propeller"/>
    <property type="match status" value="2"/>
</dbReference>
<keyword evidence="3" id="KW-0732">Signal</keyword>
<dbReference type="Proteomes" id="UP001230188">
    <property type="component" value="Unassembled WGS sequence"/>
</dbReference>
<evidence type="ECO:0000256" key="3">
    <source>
        <dbReference type="SAM" id="SignalP"/>
    </source>
</evidence>
<organism evidence="4 5">
    <name type="scientific">Chrysophaeum taylorii</name>
    <dbReference type="NCBI Taxonomy" id="2483200"/>
    <lineage>
        <taxon>Eukaryota</taxon>
        <taxon>Sar</taxon>
        <taxon>Stramenopiles</taxon>
        <taxon>Ochrophyta</taxon>
        <taxon>Pelagophyceae</taxon>
        <taxon>Pelagomonadales</taxon>
        <taxon>Pelagomonadaceae</taxon>
        <taxon>Chrysophaeum</taxon>
    </lineage>
</organism>
<evidence type="ECO:0000313" key="5">
    <source>
        <dbReference type="Proteomes" id="UP001230188"/>
    </source>
</evidence>